<keyword evidence="4" id="KW-0804">Transcription</keyword>
<dbReference type="GO" id="GO:0003700">
    <property type="term" value="F:DNA-binding transcription factor activity"/>
    <property type="evidence" value="ECO:0007669"/>
    <property type="project" value="TreeGrafter"/>
</dbReference>
<dbReference type="PANTHER" id="PTHR30055">
    <property type="entry name" value="HTH-TYPE TRANSCRIPTIONAL REGULATOR RUTR"/>
    <property type="match status" value="1"/>
</dbReference>
<accession>A0A261SDM5</accession>
<dbReference type="InterPro" id="IPR036271">
    <property type="entry name" value="Tet_transcr_reg_TetR-rel_C_sf"/>
</dbReference>
<feature type="DNA-binding region" description="H-T-H motif" evidence="5">
    <location>
        <begin position="44"/>
        <end position="63"/>
    </location>
</feature>
<evidence type="ECO:0000256" key="1">
    <source>
        <dbReference type="ARBA" id="ARBA00022491"/>
    </source>
</evidence>
<dbReference type="InterPro" id="IPR050109">
    <property type="entry name" value="HTH-type_TetR-like_transc_reg"/>
</dbReference>
<dbReference type="InterPro" id="IPR001647">
    <property type="entry name" value="HTH_TetR"/>
</dbReference>
<evidence type="ECO:0000256" key="5">
    <source>
        <dbReference type="PROSITE-ProRule" id="PRU00335"/>
    </source>
</evidence>
<dbReference type="GO" id="GO:0000976">
    <property type="term" value="F:transcription cis-regulatory region binding"/>
    <property type="evidence" value="ECO:0007669"/>
    <property type="project" value="TreeGrafter"/>
</dbReference>
<evidence type="ECO:0000313" key="8">
    <source>
        <dbReference type="Proteomes" id="UP000216020"/>
    </source>
</evidence>
<dbReference type="InterPro" id="IPR009057">
    <property type="entry name" value="Homeodomain-like_sf"/>
</dbReference>
<dbReference type="Pfam" id="PF16859">
    <property type="entry name" value="TetR_C_11"/>
    <property type="match status" value="1"/>
</dbReference>
<proteinExistence type="predicted"/>
<name>A0A261SDM5_9BORD</name>
<evidence type="ECO:0000259" key="6">
    <source>
        <dbReference type="PROSITE" id="PS50977"/>
    </source>
</evidence>
<keyword evidence="8" id="KW-1185">Reference proteome</keyword>
<dbReference type="PANTHER" id="PTHR30055:SF223">
    <property type="entry name" value="HTH-TYPE TRANSCRIPTIONAL REGULATOR UIDR"/>
    <property type="match status" value="1"/>
</dbReference>
<dbReference type="AlphaFoldDB" id="A0A261SDM5"/>
<dbReference type="PROSITE" id="PS01081">
    <property type="entry name" value="HTH_TETR_1"/>
    <property type="match status" value="1"/>
</dbReference>
<dbReference type="Pfam" id="PF00440">
    <property type="entry name" value="TetR_N"/>
    <property type="match status" value="1"/>
</dbReference>
<protein>
    <recommendedName>
        <fullName evidence="6">HTH tetR-type domain-containing protein</fullName>
    </recommendedName>
</protein>
<dbReference type="SUPFAM" id="SSF48498">
    <property type="entry name" value="Tetracyclin repressor-like, C-terminal domain"/>
    <property type="match status" value="1"/>
</dbReference>
<comment type="caution">
    <text evidence="7">The sequence shown here is derived from an EMBL/GenBank/DDBJ whole genome shotgun (WGS) entry which is preliminary data.</text>
</comment>
<dbReference type="OrthoDB" id="116240at2"/>
<dbReference type="EMBL" id="NEVM01000002">
    <property type="protein sequence ID" value="OZI34473.1"/>
    <property type="molecule type" value="Genomic_DNA"/>
</dbReference>
<evidence type="ECO:0000313" key="7">
    <source>
        <dbReference type="EMBL" id="OZI34473.1"/>
    </source>
</evidence>
<dbReference type="InterPro" id="IPR011075">
    <property type="entry name" value="TetR_C"/>
</dbReference>
<evidence type="ECO:0000256" key="3">
    <source>
        <dbReference type="ARBA" id="ARBA00023125"/>
    </source>
</evidence>
<dbReference type="PROSITE" id="PS50977">
    <property type="entry name" value="HTH_TETR_2"/>
    <property type="match status" value="1"/>
</dbReference>
<gene>
    <name evidence="7" type="ORF">CAL29_13255</name>
</gene>
<dbReference type="InterPro" id="IPR023772">
    <property type="entry name" value="DNA-bd_HTH_TetR-type_CS"/>
</dbReference>
<organism evidence="7 8">
    <name type="scientific">Bordetella genomosp. 10</name>
    <dbReference type="NCBI Taxonomy" id="1416804"/>
    <lineage>
        <taxon>Bacteria</taxon>
        <taxon>Pseudomonadati</taxon>
        <taxon>Pseudomonadota</taxon>
        <taxon>Betaproteobacteria</taxon>
        <taxon>Burkholderiales</taxon>
        <taxon>Alcaligenaceae</taxon>
        <taxon>Bordetella</taxon>
    </lineage>
</organism>
<keyword evidence="3 5" id="KW-0238">DNA-binding</keyword>
<dbReference type="Proteomes" id="UP000216020">
    <property type="component" value="Unassembled WGS sequence"/>
</dbReference>
<reference evidence="8" key="1">
    <citation type="submission" date="2017-05" db="EMBL/GenBank/DDBJ databases">
        <title>Complete and WGS of Bordetella genogroups.</title>
        <authorList>
            <person name="Spilker T."/>
            <person name="Lipuma J."/>
        </authorList>
    </citation>
    <scope>NUCLEOTIDE SEQUENCE [LARGE SCALE GENOMIC DNA]</scope>
    <source>
        <strain evidence="8">AU16122</strain>
    </source>
</reference>
<feature type="domain" description="HTH tetR-type" evidence="6">
    <location>
        <begin position="21"/>
        <end position="81"/>
    </location>
</feature>
<evidence type="ECO:0000256" key="2">
    <source>
        <dbReference type="ARBA" id="ARBA00023015"/>
    </source>
</evidence>
<evidence type="ECO:0000256" key="4">
    <source>
        <dbReference type="ARBA" id="ARBA00023163"/>
    </source>
</evidence>
<keyword evidence="1" id="KW-0678">Repressor</keyword>
<dbReference type="SUPFAM" id="SSF46689">
    <property type="entry name" value="Homeodomain-like"/>
    <property type="match status" value="1"/>
</dbReference>
<dbReference type="Gene3D" id="1.10.357.10">
    <property type="entry name" value="Tetracycline Repressor, domain 2"/>
    <property type="match status" value="1"/>
</dbReference>
<sequence>MVPMSKATSPAPRKRVRLSPEIRKEQILDAALVEFGAHGFSATSIDRIGARAQLSKAGVYAHFASKDEIFETLLMRSLTPSFAAQDWCPSPARPLEAIVDTYIDSSYDRFKEPRVAAVLRLLIAESGRMPQLVRRWRGEVLQPYLDQQQKMIDRCVAQGAVRPGPLTDFFDIVVAPVAQAWMMFLVFGDDFLRRDLKKLKEAHRKLLLDTLRLPEPAPARRRKRA</sequence>
<dbReference type="PRINTS" id="PR00455">
    <property type="entry name" value="HTHTETR"/>
</dbReference>
<keyword evidence="2" id="KW-0805">Transcription regulation</keyword>